<protein>
    <submittedName>
        <fullName evidence="4">Uncharacterized protein</fullName>
    </submittedName>
</protein>
<gene>
    <name evidence="4" type="ORF">ROZALSC1DRAFT_23837</name>
</gene>
<sequence length="127" mass="14359">MKTFLVLAFTCLISALPDPNPGLVSGAVAGVLGAGIYQTGRKVFTDDEHRYPTHVVINKSAATTNDDIYSNKDKDRCEDLKDENESLKVKIRRIEKLLDRYMDRGNDSPIVGEYNNYGRNLRDQRDH</sequence>
<feature type="coiled-coil region" evidence="1">
    <location>
        <begin position="70"/>
        <end position="104"/>
    </location>
</feature>
<feature type="chain" id="PRO_5020848231" evidence="3">
    <location>
        <begin position="16"/>
        <end position="127"/>
    </location>
</feature>
<evidence type="ECO:0000256" key="2">
    <source>
        <dbReference type="SAM" id="MobiDB-lite"/>
    </source>
</evidence>
<dbReference type="Proteomes" id="UP000281549">
    <property type="component" value="Unassembled WGS sequence"/>
</dbReference>
<feature type="region of interest" description="Disordered" evidence="2">
    <location>
        <begin position="106"/>
        <end position="127"/>
    </location>
</feature>
<name>A0A4P9YF89_ROZAC</name>
<proteinExistence type="predicted"/>
<dbReference type="AlphaFoldDB" id="A0A4P9YF89"/>
<evidence type="ECO:0000256" key="1">
    <source>
        <dbReference type="SAM" id="Coils"/>
    </source>
</evidence>
<accession>A0A4P9YF89</accession>
<evidence type="ECO:0000256" key="3">
    <source>
        <dbReference type="SAM" id="SignalP"/>
    </source>
</evidence>
<keyword evidence="1" id="KW-0175">Coiled coil</keyword>
<keyword evidence="3" id="KW-0732">Signal</keyword>
<feature type="signal peptide" evidence="3">
    <location>
        <begin position="1"/>
        <end position="15"/>
    </location>
</feature>
<evidence type="ECO:0000313" key="4">
    <source>
        <dbReference type="EMBL" id="RKP17818.1"/>
    </source>
</evidence>
<dbReference type="EMBL" id="ML005666">
    <property type="protein sequence ID" value="RKP17818.1"/>
    <property type="molecule type" value="Genomic_DNA"/>
</dbReference>
<evidence type="ECO:0000313" key="5">
    <source>
        <dbReference type="Proteomes" id="UP000281549"/>
    </source>
</evidence>
<organism evidence="4 5">
    <name type="scientific">Rozella allomycis (strain CSF55)</name>
    <dbReference type="NCBI Taxonomy" id="988480"/>
    <lineage>
        <taxon>Eukaryota</taxon>
        <taxon>Fungi</taxon>
        <taxon>Fungi incertae sedis</taxon>
        <taxon>Cryptomycota</taxon>
        <taxon>Cryptomycota incertae sedis</taxon>
        <taxon>Rozella</taxon>
    </lineage>
</organism>
<reference evidence="5" key="1">
    <citation type="journal article" date="2018" name="Nat. Microbiol.">
        <title>Leveraging single-cell genomics to expand the fungal tree of life.</title>
        <authorList>
            <person name="Ahrendt S.R."/>
            <person name="Quandt C.A."/>
            <person name="Ciobanu D."/>
            <person name="Clum A."/>
            <person name="Salamov A."/>
            <person name="Andreopoulos B."/>
            <person name="Cheng J.F."/>
            <person name="Woyke T."/>
            <person name="Pelin A."/>
            <person name="Henrissat B."/>
            <person name="Reynolds N.K."/>
            <person name="Benny G.L."/>
            <person name="Smith M.E."/>
            <person name="James T.Y."/>
            <person name="Grigoriev I.V."/>
        </authorList>
    </citation>
    <scope>NUCLEOTIDE SEQUENCE [LARGE SCALE GENOMIC DNA]</scope>
    <source>
        <strain evidence="5">CSF55</strain>
    </source>
</reference>